<feature type="domain" description="Starter acyltransferase (SAT)" evidence="8">
    <location>
        <begin position="3"/>
        <end position="123"/>
    </location>
</feature>
<dbReference type="Gene3D" id="6.10.60.10">
    <property type="match status" value="1"/>
</dbReference>
<name>A0A6A4ZMB2_9STRA</name>
<dbReference type="SUPFAM" id="SSF52151">
    <property type="entry name" value="FabD/lysophospholipase-like"/>
    <property type="match status" value="2"/>
</dbReference>
<sequence>LLLATATTQDELFSLAVKFVRYMFLHGVRAQVTASNNNLANNNNLSPMLLVRGLDEVALRNVLDTTNSKLQLDGPHTLQVSLINSVDSIVVTGAATSLAVLQTTLSQLSRSLESQAHLPFSQRKPLITSASLAVSCPFHNAILAPAQVAIEADLARLGLIFPGDALQFAVLGTNGDAVNLQTYDRQDVMPAVVRMQLCDVVRWPVTVKAMNTMGLTHVLDFGPSVDSASLTQKQLEGFGVVVVVPSTFHQPTDMLPGLDYIMTSQYNYVGSSWEDKFGPRIHHTSDGVAQLANKYTARFGRQPFWVGGMNPTTSLRGIPLLTAITESGYIGELAGDGLHTEADLDRAVSDLASRISPGRGIFFNLAYFRRERWATHFARIKKMRQRGIPVQGFTISAGVPSPDVSKSILTDLLAAQIYVVGFKPGTIDAILAVLDIAKKFPQATIVLQWTGGRAGGHHSCEDFHMPLLATYAAIRRVSNVILVVGSGFGSAEQAYPYLTGDWSLAFDQPKMPCDAILIASRVMAAIEAATADAVKDLLVQMPGIPDDSDWEDCYETSAGGVVTIKSELGYDIHKIGNRGAICWRDFDRKYFSLPPHVQEAAILADKDAIIARVNADFQRPYFGRTLAGNVVDLDFMTYLDVLSRMVSLMYTAKSKSWFHPTYMTRVMAFVQRTDERFASTSADHVCVLESQVNTDPWAVVASLEATYPDIARVLLCGEDIDFFIHLCKVGGKPVNFIPVIDKDLIVWFKKDSLWCSEVLEAVPDEDAGRVMILHGPMALHHVKTKNEPVGEILHGLSQGVVQAMLADNLPRYAAEFILRGPQCQNWSCVPLANRHVALFKDIRETKPGDIWMAELATVVGTNNWLADMFLNDHLVSSRKWIDNYIPQVLATRRGQRFEVELSDIGSPVALRIHDTNVVGSVPVIEISKQIDHAITLRLSVQRPWVRDWPSAIVDREIKYNYKPHLFGSTIHVDDDTWTRSSILFVAQHVVAPSRDECLKVFGFTPDMVHTSSFTITVDDVAIYNKAIGVAGNIVPPSFGSVVSTRELFSCFFVGQCDLLAGVHLTHEFKLLTDDDGPVFAVGDTITSTMCPVAVRNTTAGKEISTLNVLTKNGVDVIQCRDTLLCRGTFADHDKTFEIGDMSRTVHFTDRASLAVLMDKRWFRLCEDRTLSVGGTYNFVLKTHYTFTDGNSNLKWLSVQGSVFGGATMDQLMGDISIQEFGSSVDPVAAYLDRFGDVEIASTTSRQTSLLDEPVVIHTPKTQDLYARASLDLNPIHRCPYSAALASLPNGRPLVHGHWTAATARNLMQKLANERFRATTITMFKTTFLGMVYNGDDLHLYVGHMGVVNGQLQLSARVAKASDGSTVMTATASVALPKSAFVFTGQGSQVVGMGMDLYATSPVAKRIWDDGDRHLEEKYGFSILDIVRNNPTTLTIRFGGVRGMAIRDSYRALTIDFVDPVKSVVPMFPGIHDTTKSYTFESSSQGLLFATQFAQPALVLFELAQFADATARGLSSTNCFFAGHSLGEFAALGACTTLFSTQAIAELVFLRGLTIEHSSTHHESESRISTSGRS</sequence>
<dbReference type="Gene3D" id="3.10.129.10">
    <property type="entry name" value="Hotdog Thioesterase"/>
    <property type="match status" value="1"/>
</dbReference>
<evidence type="ECO:0008006" key="11">
    <source>
        <dbReference type="Google" id="ProtNLM"/>
    </source>
</evidence>
<dbReference type="Pfam" id="PF01575">
    <property type="entry name" value="MaoC_dehydratas"/>
    <property type="match status" value="1"/>
</dbReference>
<keyword evidence="1" id="KW-0808">Transferase</keyword>
<dbReference type="GO" id="GO:0005835">
    <property type="term" value="C:fatty acid synthase complex"/>
    <property type="evidence" value="ECO:0007669"/>
    <property type="project" value="InterPro"/>
</dbReference>
<dbReference type="GO" id="GO:0006633">
    <property type="term" value="P:fatty acid biosynthetic process"/>
    <property type="evidence" value="ECO:0007669"/>
    <property type="project" value="InterPro"/>
</dbReference>
<dbReference type="InterPro" id="IPR029069">
    <property type="entry name" value="HotDog_dom_sf"/>
</dbReference>
<comment type="caution">
    <text evidence="10">The sequence shown here is derived from an EMBL/GenBank/DDBJ whole genome shotgun (WGS) entry which is preliminary data.</text>
</comment>
<feature type="domain" description="MaoC-like" evidence="6">
    <location>
        <begin position="1253"/>
        <end position="1352"/>
    </location>
</feature>
<dbReference type="GO" id="GO:0004312">
    <property type="term" value="F:fatty acid synthase activity"/>
    <property type="evidence" value="ECO:0007669"/>
    <property type="project" value="InterPro"/>
</dbReference>
<evidence type="ECO:0000256" key="1">
    <source>
        <dbReference type="ARBA" id="ARBA00022679"/>
    </source>
</evidence>
<dbReference type="Gene3D" id="3.30.1120.100">
    <property type="match status" value="1"/>
</dbReference>
<dbReference type="InterPro" id="IPR003965">
    <property type="entry name" value="Fatty_acid_synthase"/>
</dbReference>
<dbReference type="EMBL" id="VJMH01000923">
    <property type="protein sequence ID" value="KAF0713835.1"/>
    <property type="molecule type" value="Genomic_DNA"/>
</dbReference>
<keyword evidence="4" id="KW-0560">Oxidoreductase</keyword>
<dbReference type="InterPro" id="IPR014043">
    <property type="entry name" value="Acyl_transferase_dom"/>
</dbReference>
<dbReference type="Pfam" id="PF17951">
    <property type="entry name" value="FAS_meander"/>
    <property type="match status" value="1"/>
</dbReference>
<dbReference type="GO" id="GO:0016787">
    <property type="term" value="F:hydrolase activity"/>
    <property type="evidence" value="ECO:0007669"/>
    <property type="project" value="UniProtKB-KW"/>
</dbReference>
<dbReference type="PANTHER" id="PTHR10982:SF21">
    <property type="entry name" value="FATTY ACID SYNTHASE SUBUNIT BETA"/>
    <property type="match status" value="1"/>
</dbReference>
<dbReference type="SUPFAM" id="SSF54637">
    <property type="entry name" value="Thioesterase/thiol ester dehydrase-isomerase"/>
    <property type="match status" value="2"/>
</dbReference>
<dbReference type="Gene3D" id="3.30.70.3320">
    <property type="match status" value="1"/>
</dbReference>
<evidence type="ECO:0000259" key="6">
    <source>
        <dbReference type="Pfam" id="PF01575"/>
    </source>
</evidence>
<evidence type="ECO:0000259" key="9">
    <source>
        <dbReference type="Pfam" id="PF17951"/>
    </source>
</evidence>
<organism evidence="10">
    <name type="scientific">Aphanomyces stellatus</name>
    <dbReference type="NCBI Taxonomy" id="120398"/>
    <lineage>
        <taxon>Eukaryota</taxon>
        <taxon>Sar</taxon>
        <taxon>Stramenopiles</taxon>
        <taxon>Oomycota</taxon>
        <taxon>Saprolegniomycetes</taxon>
        <taxon>Saprolegniales</taxon>
        <taxon>Verrucalvaceae</taxon>
        <taxon>Aphanomyces</taxon>
    </lineage>
</organism>
<evidence type="ECO:0000259" key="8">
    <source>
        <dbReference type="Pfam" id="PF16073"/>
    </source>
</evidence>
<dbReference type="Gene3D" id="1.20.930.70">
    <property type="match status" value="1"/>
</dbReference>
<dbReference type="PRINTS" id="PR01483">
    <property type="entry name" value="FASYNTHASE"/>
</dbReference>
<evidence type="ECO:0000256" key="4">
    <source>
        <dbReference type="ARBA" id="ARBA00023002"/>
    </source>
</evidence>
<proteinExistence type="predicted"/>
<accession>A0A6A4ZMB2</accession>
<dbReference type="Gene3D" id="2.40.128.700">
    <property type="match status" value="1"/>
</dbReference>
<evidence type="ECO:0000259" key="7">
    <source>
        <dbReference type="Pfam" id="PF08354"/>
    </source>
</evidence>
<dbReference type="Gene3D" id="3.40.366.10">
    <property type="entry name" value="Malonyl-Coenzyme A Acyl Carrier Protein, domain 2"/>
    <property type="match status" value="2"/>
</dbReference>
<keyword evidence="2" id="KW-0378">Hydrolase</keyword>
<dbReference type="Pfam" id="PF08354">
    <property type="entry name" value="Fas1-AflB-like_hel"/>
    <property type="match status" value="1"/>
</dbReference>
<evidence type="ECO:0000256" key="3">
    <source>
        <dbReference type="ARBA" id="ARBA00022857"/>
    </source>
</evidence>
<dbReference type="InterPro" id="IPR013565">
    <property type="entry name" value="Fas1/AflB-like_central"/>
</dbReference>
<dbReference type="PANTHER" id="PTHR10982">
    <property type="entry name" value="MALONYL COA-ACYL CARRIER PROTEIN TRANSACYLASE"/>
    <property type="match status" value="1"/>
</dbReference>
<feature type="domain" description="Fatty acid synthase meander beta sheet" evidence="9">
    <location>
        <begin position="851"/>
        <end position="971"/>
    </location>
</feature>
<gene>
    <name evidence="10" type="ORF">As57867_004179</name>
</gene>
<dbReference type="InterPro" id="IPR040883">
    <property type="entry name" value="FAS_meander"/>
</dbReference>
<feature type="domain" description="Fatty acid synthase beta subunit AflB /Fas1-like central" evidence="7">
    <location>
        <begin position="444"/>
        <end position="793"/>
    </location>
</feature>
<dbReference type="SUPFAM" id="SSF51395">
    <property type="entry name" value="FMN-linked oxidoreductases"/>
    <property type="match status" value="1"/>
</dbReference>
<dbReference type="InterPro" id="IPR002539">
    <property type="entry name" value="MaoC-like_dom"/>
</dbReference>
<dbReference type="InterPro" id="IPR032088">
    <property type="entry name" value="SAT"/>
</dbReference>
<dbReference type="InterPro" id="IPR001227">
    <property type="entry name" value="Ac_transferase_dom_sf"/>
</dbReference>
<reference evidence="10" key="1">
    <citation type="submission" date="2019-06" db="EMBL/GenBank/DDBJ databases">
        <title>Genomics analysis of Aphanomyces spp. identifies a new class of oomycete effector associated with host adaptation.</title>
        <authorList>
            <person name="Gaulin E."/>
        </authorList>
    </citation>
    <scope>NUCLEOTIDE SEQUENCE</scope>
    <source>
        <strain evidence="10">CBS 578.67</strain>
    </source>
</reference>
<dbReference type="InterPro" id="IPR013785">
    <property type="entry name" value="Aldolase_TIM"/>
</dbReference>
<dbReference type="Gene3D" id="3.20.20.70">
    <property type="entry name" value="Aldolase class I"/>
    <property type="match status" value="1"/>
</dbReference>
<evidence type="ECO:0000313" key="10">
    <source>
        <dbReference type="EMBL" id="KAF0713835.1"/>
    </source>
</evidence>
<dbReference type="Pfam" id="PF00698">
    <property type="entry name" value="Acyl_transf_1"/>
    <property type="match status" value="1"/>
</dbReference>
<evidence type="ECO:0000256" key="2">
    <source>
        <dbReference type="ARBA" id="ARBA00022801"/>
    </source>
</evidence>
<feature type="non-terminal residue" evidence="10">
    <location>
        <position position="1"/>
    </location>
</feature>
<dbReference type="Pfam" id="PF16073">
    <property type="entry name" value="SAT"/>
    <property type="match status" value="1"/>
</dbReference>
<dbReference type="OrthoDB" id="4251012at2759"/>
<evidence type="ECO:0000259" key="5">
    <source>
        <dbReference type="Pfam" id="PF00698"/>
    </source>
</evidence>
<dbReference type="InterPro" id="IPR050830">
    <property type="entry name" value="Fungal_FAS"/>
</dbReference>
<dbReference type="GO" id="GO:0019171">
    <property type="term" value="F:(3R)-hydroxyacyl-[acyl-carrier-protein] dehydratase activity"/>
    <property type="evidence" value="ECO:0007669"/>
    <property type="project" value="InterPro"/>
</dbReference>
<dbReference type="Pfam" id="PF22235">
    <property type="entry name" value="FAS1_thioest_ins"/>
    <property type="match status" value="1"/>
</dbReference>
<feature type="domain" description="Malonyl-CoA:ACP transacylase (MAT)" evidence="5">
    <location>
        <begin position="1380"/>
        <end position="1557"/>
    </location>
</feature>
<dbReference type="GO" id="GO:0004318">
    <property type="term" value="F:enoyl-[acyl-carrier-protein] reductase (NADH) activity"/>
    <property type="evidence" value="ECO:0007669"/>
    <property type="project" value="InterPro"/>
</dbReference>
<protein>
    <recommendedName>
        <fullName evidence="11">Malonyl-CoA:ACP transacylase (MAT) domain-containing protein</fullName>
    </recommendedName>
</protein>
<keyword evidence="3" id="KW-0521">NADP</keyword>
<dbReference type="InterPro" id="IPR016035">
    <property type="entry name" value="Acyl_Trfase/lysoPLipase"/>
</dbReference>